<keyword evidence="1" id="KW-0234">DNA repair</keyword>
<dbReference type="GO" id="GO:0006281">
    <property type="term" value="P:DNA repair"/>
    <property type="evidence" value="ECO:0007669"/>
    <property type="project" value="UniProtKB-UniRule"/>
</dbReference>
<keyword evidence="5" id="KW-1185">Reference proteome</keyword>
<dbReference type="EMBL" id="JAWDKA010000003">
    <property type="protein sequence ID" value="MDV0441449.1"/>
    <property type="molecule type" value="Genomic_DNA"/>
</dbReference>
<feature type="domain" description="Archaeal Nre C-terminal" evidence="3">
    <location>
        <begin position="284"/>
        <end position="387"/>
    </location>
</feature>
<gene>
    <name evidence="4" type="ORF">McpAg1_06390</name>
</gene>
<feature type="domain" description="Archaeal Nre N-terminal" evidence="2">
    <location>
        <begin position="13"/>
        <end position="268"/>
    </location>
</feature>
<protein>
    <recommendedName>
        <fullName evidence="1">DNA repair protein</fullName>
    </recommendedName>
</protein>
<comment type="similarity">
    <text evidence="1">Belongs to the Nre family.</text>
</comment>
<comment type="caution">
    <text evidence="4">The sequence shown here is derived from an EMBL/GenBank/DDBJ whole genome shotgun (WGS) entry which is preliminary data.</text>
</comment>
<evidence type="ECO:0000256" key="1">
    <source>
        <dbReference type="HAMAP-Rule" id="MF_02096"/>
    </source>
</evidence>
<dbReference type="InterPro" id="IPR006978">
    <property type="entry name" value="Nre_N"/>
</dbReference>
<keyword evidence="1" id="KW-0227">DNA damage</keyword>
<dbReference type="InterPro" id="IPR006979">
    <property type="entry name" value="Nre_C"/>
</dbReference>
<dbReference type="Proteomes" id="UP001273136">
    <property type="component" value="Unassembled WGS sequence"/>
</dbReference>
<dbReference type="PANTHER" id="PTHR38136:SF2">
    <property type="entry name" value="DNA REPAIR PROTEIN"/>
    <property type="match status" value="1"/>
</dbReference>
<keyword evidence="1" id="KW-0863">Zinc-finger</keyword>
<accession>A0AAE4MC13</accession>
<reference evidence="4" key="1">
    <citation type="submission" date="2023-06" db="EMBL/GenBank/DDBJ databases">
        <title>Genome sequence of Methancorpusculaceae sp. Ag1.</title>
        <authorList>
            <person name="Protasov E."/>
            <person name="Platt K."/>
            <person name="Poehlein A."/>
            <person name="Daniel R."/>
            <person name="Brune A."/>
        </authorList>
    </citation>
    <scope>NUCLEOTIDE SEQUENCE</scope>
    <source>
        <strain evidence="4">Ag1</strain>
    </source>
</reference>
<feature type="zinc finger region" description="C4-type" evidence="1">
    <location>
        <begin position="5"/>
        <end position="19"/>
    </location>
</feature>
<evidence type="ECO:0000313" key="4">
    <source>
        <dbReference type="EMBL" id="MDV0441449.1"/>
    </source>
</evidence>
<dbReference type="Pfam" id="PF04895">
    <property type="entry name" value="Nre_C"/>
    <property type="match status" value="1"/>
</dbReference>
<name>A0AAE4MC13_9EURY</name>
<comment type="domain">
    <text evidence="1">Contains a predicted C4 metal binding domain at the N-terminus, which could be a zinc finger DNA binding domain.</text>
</comment>
<evidence type="ECO:0000259" key="2">
    <source>
        <dbReference type="Pfam" id="PF04894"/>
    </source>
</evidence>
<proteinExistence type="inferred from homology"/>
<organism evidence="4 5">
    <name type="scientific">Methanorbis furvi</name>
    <dbReference type="NCBI Taxonomy" id="3028299"/>
    <lineage>
        <taxon>Archaea</taxon>
        <taxon>Methanobacteriati</taxon>
        <taxon>Methanobacteriota</taxon>
        <taxon>Stenosarchaea group</taxon>
        <taxon>Methanomicrobia</taxon>
        <taxon>Methanomicrobiales</taxon>
        <taxon>Methanocorpusculaceae</taxon>
        <taxon>Methanorbis</taxon>
    </lineage>
</organism>
<dbReference type="AlphaFoldDB" id="A0AAE4MC13"/>
<comment type="function">
    <text evidence="1">Involved in DNA damage repair.</text>
</comment>
<dbReference type="GO" id="GO:0008270">
    <property type="term" value="F:zinc ion binding"/>
    <property type="evidence" value="ECO:0007669"/>
    <property type="project" value="UniProtKB-UniRule"/>
</dbReference>
<dbReference type="InterPro" id="IPR033167">
    <property type="entry name" value="Nre"/>
</dbReference>
<sequence>MPSQCAVCKGKGLCGLPNCPVTRRFHALKDVRPVSEYMGASPSVFVGSYGYPRVIGGPLMINDSDNPLQWVREGFSIDDIVNIRSRTIRGGKEMDVKLPDTEKIQEIALSNKPLDVEVAFAKPVQFDLNFDGTVAPVGMSGAMKKLDVIDNASVSRIVDRCTSDTDLRATEAARILFENGTDVYKITNLLTSGLLGVQRKVVPTRWAITATDDMISSGMKRDVVRMPALPEFQVFCATLHGNSLCFLLIPAEEWKFEMIERWQKHSLWAGEEETIIEDAEAGLTKSKYSPIGGAYYSARLAVLEYLKSIGRCAKVLCIRDISGEYWAPLGTWVIREASHASLATAPVRVGTLAEATSAAQALLSTNFWLAHAKMLRDIRQQKTLTEFFT</sequence>
<dbReference type="HAMAP" id="MF_02096">
    <property type="entry name" value="Nre"/>
    <property type="match status" value="1"/>
</dbReference>
<dbReference type="RefSeq" id="WP_338093848.1">
    <property type="nucleotide sequence ID" value="NZ_JAWDKA010000003.1"/>
</dbReference>
<evidence type="ECO:0000259" key="3">
    <source>
        <dbReference type="Pfam" id="PF04895"/>
    </source>
</evidence>
<evidence type="ECO:0000313" key="5">
    <source>
        <dbReference type="Proteomes" id="UP001273136"/>
    </source>
</evidence>
<dbReference type="PANTHER" id="PTHR38136">
    <property type="entry name" value="DNA REPAIR PROTEIN"/>
    <property type="match status" value="1"/>
</dbReference>
<keyword evidence="1" id="KW-0479">Metal-binding</keyword>
<dbReference type="Pfam" id="PF04894">
    <property type="entry name" value="Nre_N"/>
    <property type="match status" value="1"/>
</dbReference>
<keyword evidence="1" id="KW-0862">Zinc</keyword>